<comment type="caution">
    <text evidence="1">The sequence shown here is derived from an EMBL/GenBank/DDBJ whole genome shotgun (WGS) entry which is preliminary data.</text>
</comment>
<dbReference type="InterPro" id="IPR016024">
    <property type="entry name" value="ARM-type_fold"/>
</dbReference>
<dbReference type="InterPro" id="IPR014825">
    <property type="entry name" value="DNA_alkylation"/>
</dbReference>
<proteinExistence type="predicted"/>
<dbReference type="PANTHER" id="PTHR34070:SF1">
    <property type="entry name" value="DNA ALKYLATION REPAIR PROTEIN"/>
    <property type="match status" value="1"/>
</dbReference>
<dbReference type="Gene3D" id="1.20.1660.10">
    <property type="entry name" value="Hypothetical protein (EF3068)"/>
    <property type="match status" value="1"/>
</dbReference>
<sequence length="226" mass="25077">MTDLTATVLQRLDEQLLPAADPVRAAAQAAYMKDQFPFLGLPAPALQKLERAALRGLPPPAEADLRSTAPALWAREQREFQYVACSYLVRNVAVPGPGFVPTLRALITTKSWWDTVDALATRFTGGLVARHPSLVTVMDQWSRDGNMWLVRTAILHQLHYGTATDTERLFGYCAAQAGHRDFFVRKAIGWALRHYARTDPSAVRAFVEAHRSSLSGLSVREATKHL</sequence>
<accession>A0ABT1E000</accession>
<dbReference type="Proteomes" id="UP001523369">
    <property type="component" value="Unassembled WGS sequence"/>
</dbReference>
<organism evidence="1 2">
    <name type="scientific">Paractinoplanes aksuensis</name>
    <dbReference type="NCBI Taxonomy" id="2939490"/>
    <lineage>
        <taxon>Bacteria</taxon>
        <taxon>Bacillati</taxon>
        <taxon>Actinomycetota</taxon>
        <taxon>Actinomycetes</taxon>
        <taxon>Micromonosporales</taxon>
        <taxon>Micromonosporaceae</taxon>
        <taxon>Paractinoplanes</taxon>
    </lineage>
</organism>
<dbReference type="PANTHER" id="PTHR34070">
    <property type="entry name" value="ARMADILLO-TYPE FOLD"/>
    <property type="match status" value="1"/>
</dbReference>
<gene>
    <name evidence="1" type="ORF">M1L60_37775</name>
</gene>
<dbReference type="EMBL" id="JAMYJR010000044">
    <property type="protein sequence ID" value="MCO8276345.1"/>
    <property type="molecule type" value="Genomic_DNA"/>
</dbReference>
<dbReference type="SUPFAM" id="SSF48371">
    <property type="entry name" value="ARM repeat"/>
    <property type="match status" value="1"/>
</dbReference>
<dbReference type="CDD" id="cd07064">
    <property type="entry name" value="AlkD_like_1"/>
    <property type="match status" value="1"/>
</dbReference>
<protein>
    <submittedName>
        <fullName evidence="1">DNA alkylation repair protein</fullName>
    </submittedName>
</protein>
<name>A0ABT1E000_9ACTN</name>
<dbReference type="Gene3D" id="1.25.40.290">
    <property type="entry name" value="ARM repeat domains"/>
    <property type="match status" value="1"/>
</dbReference>
<dbReference type="Pfam" id="PF08713">
    <property type="entry name" value="DNA_alkylation"/>
    <property type="match status" value="1"/>
</dbReference>
<reference evidence="1 2" key="1">
    <citation type="submission" date="2022-06" db="EMBL/GenBank/DDBJ databases">
        <title>New Species of the Genus Actinoplanes, ActinopZanes ferrugineus.</title>
        <authorList>
            <person name="Ding P."/>
        </authorList>
    </citation>
    <scope>NUCLEOTIDE SEQUENCE [LARGE SCALE GENOMIC DNA]</scope>
    <source>
        <strain evidence="1 2">TRM88003</strain>
    </source>
</reference>
<evidence type="ECO:0000313" key="1">
    <source>
        <dbReference type="EMBL" id="MCO8276345.1"/>
    </source>
</evidence>
<dbReference type="RefSeq" id="WP_253242376.1">
    <property type="nucleotide sequence ID" value="NZ_JAMYJR010000044.1"/>
</dbReference>
<keyword evidence="2" id="KW-1185">Reference proteome</keyword>
<evidence type="ECO:0000313" key="2">
    <source>
        <dbReference type="Proteomes" id="UP001523369"/>
    </source>
</evidence>